<gene>
    <name evidence="3" type="ORF">HLB23_37535</name>
</gene>
<name>A0A849CCL1_9NOCA</name>
<keyword evidence="3" id="KW-0808">Transferase</keyword>
<evidence type="ECO:0000259" key="2">
    <source>
        <dbReference type="Pfam" id="PF01636"/>
    </source>
</evidence>
<accession>A0A849CCL1</accession>
<evidence type="ECO:0000313" key="4">
    <source>
        <dbReference type="Proteomes" id="UP000586827"/>
    </source>
</evidence>
<evidence type="ECO:0000256" key="1">
    <source>
        <dbReference type="ARBA" id="ARBA00038240"/>
    </source>
</evidence>
<dbReference type="AlphaFoldDB" id="A0A849CCL1"/>
<dbReference type="EMBL" id="JABELX010000022">
    <property type="protein sequence ID" value="NNH75488.1"/>
    <property type="molecule type" value="Genomic_DNA"/>
</dbReference>
<dbReference type="GO" id="GO:0009088">
    <property type="term" value="P:threonine biosynthetic process"/>
    <property type="evidence" value="ECO:0007669"/>
    <property type="project" value="TreeGrafter"/>
</dbReference>
<dbReference type="InterPro" id="IPR011009">
    <property type="entry name" value="Kinase-like_dom_sf"/>
</dbReference>
<dbReference type="Pfam" id="PF01636">
    <property type="entry name" value="APH"/>
    <property type="match status" value="1"/>
</dbReference>
<proteinExistence type="inferred from homology"/>
<feature type="domain" description="Aminoglycoside phosphotransferase" evidence="2">
    <location>
        <begin position="40"/>
        <end position="270"/>
    </location>
</feature>
<evidence type="ECO:0000313" key="3">
    <source>
        <dbReference type="EMBL" id="NNH75488.1"/>
    </source>
</evidence>
<reference evidence="3 4" key="1">
    <citation type="submission" date="2020-05" db="EMBL/GenBank/DDBJ databases">
        <title>MicrobeNet Type strains.</title>
        <authorList>
            <person name="Nicholson A.C."/>
        </authorList>
    </citation>
    <scope>NUCLEOTIDE SEQUENCE [LARGE SCALE GENOMIC DNA]</scope>
    <source>
        <strain evidence="3 4">JCM 3224</strain>
    </source>
</reference>
<organism evidence="3 4">
    <name type="scientific">Nocardia uniformis</name>
    <dbReference type="NCBI Taxonomy" id="53432"/>
    <lineage>
        <taxon>Bacteria</taxon>
        <taxon>Bacillati</taxon>
        <taxon>Actinomycetota</taxon>
        <taxon>Actinomycetes</taxon>
        <taxon>Mycobacteriales</taxon>
        <taxon>Nocardiaceae</taxon>
        <taxon>Nocardia</taxon>
    </lineage>
</organism>
<dbReference type="InterPro" id="IPR050249">
    <property type="entry name" value="Pseudomonas-type_ThrB"/>
</dbReference>
<keyword evidence="4" id="KW-1185">Reference proteome</keyword>
<dbReference type="SUPFAM" id="SSF56112">
    <property type="entry name" value="Protein kinase-like (PK-like)"/>
    <property type="match status" value="1"/>
</dbReference>
<dbReference type="PANTHER" id="PTHR21064:SF6">
    <property type="entry name" value="AMINOGLYCOSIDE PHOSPHOTRANSFERASE DOMAIN-CONTAINING PROTEIN"/>
    <property type="match status" value="1"/>
</dbReference>
<dbReference type="Proteomes" id="UP000586827">
    <property type="component" value="Unassembled WGS sequence"/>
</dbReference>
<dbReference type="PANTHER" id="PTHR21064">
    <property type="entry name" value="AMINOGLYCOSIDE PHOSPHOTRANSFERASE DOMAIN-CONTAINING PROTEIN-RELATED"/>
    <property type="match status" value="1"/>
</dbReference>
<dbReference type="Gene3D" id="3.90.1200.10">
    <property type="match status" value="1"/>
</dbReference>
<comment type="caution">
    <text evidence="3">The sequence shown here is derived from an EMBL/GenBank/DDBJ whole genome shotgun (WGS) entry which is preliminary data.</text>
</comment>
<sequence length="357" mass="39893">MGHDRMVEPDWPPLTSAEVADMVGADATIEWRSPRPLSATARVRTGAGRSVIVKRLPHSLRTATALGEEHAFMDHLRAHDIPVPAVLDTREIGDFTYEVQEVGIGTDRYQGTFSWSPYLSLDDAAAAGRMLARLHLAAAGYTAPPRPPHPLQAGFTIFSSADPVGELERQAAIRPALGMFLSDRPWRTDIERVHLPAYHRLRPVLRDLQPLWTHNDWHGTNLLWRDGEVCTVIDFGLCDRSTAVHDIATAIERCAVDWISLRDGGSAAVRFEQVRTLMHAYEAVRPLTSAERHALPELLPLVHCEYELSEIDYFLGVIPGGNQANAEIAYRDYFLGHTEWWTESEEGQALLFALRSP</sequence>
<dbReference type="GO" id="GO:0004413">
    <property type="term" value="F:homoserine kinase activity"/>
    <property type="evidence" value="ECO:0007669"/>
    <property type="project" value="TreeGrafter"/>
</dbReference>
<comment type="similarity">
    <text evidence="1">Belongs to the pseudomonas-type ThrB family.</text>
</comment>
<dbReference type="InterPro" id="IPR002575">
    <property type="entry name" value="Aminoglycoside_PTrfase"/>
</dbReference>
<protein>
    <submittedName>
        <fullName evidence="3">Phosphotransferase</fullName>
    </submittedName>
</protein>